<gene>
    <name evidence="2" type="ORF">HNQ77_001530</name>
</gene>
<dbReference type="RefSeq" id="WP_050058802.1">
    <property type="nucleotide sequence ID" value="NZ_JACHEK010000003.1"/>
</dbReference>
<dbReference type="EMBL" id="JACHEK010000003">
    <property type="protein sequence ID" value="MBB6143581.1"/>
    <property type="molecule type" value="Genomic_DNA"/>
</dbReference>
<evidence type="ECO:0000256" key="1">
    <source>
        <dbReference type="SAM" id="MobiDB-lite"/>
    </source>
</evidence>
<feature type="region of interest" description="Disordered" evidence="1">
    <location>
        <begin position="1"/>
        <end position="31"/>
    </location>
</feature>
<evidence type="ECO:0000313" key="2">
    <source>
        <dbReference type="EMBL" id="MBB6143581.1"/>
    </source>
</evidence>
<feature type="compositionally biased region" description="Polar residues" evidence="1">
    <location>
        <begin position="9"/>
        <end position="19"/>
    </location>
</feature>
<reference evidence="2 3" key="1">
    <citation type="submission" date="2020-08" db="EMBL/GenBank/DDBJ databases">
        <title>Genomic Encyclopedia of Type Strains, Phase IV (KMG-IV): sequencing the most valuable type-strain genomes for metagenomic binning, comparative biology and taxonomic classification.</title>
        <authorList>
            <person name="Goeker M."/>
        </authorList>
    </citation>
    <scope>NUCLEOTIDE SEQUENCE [LARGE SCALE GENOMIC DNA]</scope>
    <source>
        <strain evidence="2 3">DSM 103733</strain>
    </source>
</reference>
<comment type="caution">
    <text evidence="2">The sequence shown here is derived from an EMBL/GenBank/DDBJ whole genome shotgun (WGS) entry which is preliminary data.</text>
</comment>
<protein>
    <submittedName>
        <fullName evidence="2">Uncharacterized protein</fullName>
    </submittedName>
</protein>
<proteinExistence type="predicted"/>
<dbReference type="AlphaFoldDB" id="A0A841JX70"/>
<accession>A0A841JX70</accession>
<evidence type="ECO:0000313" key="3">
    <source>
        <dbReference type="Proteomes" id="UP000538666"/>
    </source>
</evidence>
<sequence>MATLAENPRGTTVKPSSRPQKPRTKPGTNSAVLPSWLRAQSINVTRHAAALRPFKREEFGTGQAAPSEGHIQVVNDLITGLRGGLLKMSRKVHNAIGAAGESPTSRELQRVVTGKDKAHRWVQGIEKIWDFYFELFGQRQGKYGDWLLSCDRIAMDCYQAAYTGLGTARTIPSPPPFCYMKTGFAPATIRRGIRMRRLGKQQNPFPLIQLPYHRLVNPWTLGAVMHEVMHNLQSDLGLSRDIPKHVAMRLLKAGIPRSTVSVWVRWNREMFADMGALLLGGPEVVGSLMDVIGRAPQAVMAFRDGGVHPTPMLRLLISAEMLRRLGFEKEARAYARAWNKIYPNPRAGTIPKNVIDTFSRACALAVDTMCFKPYPSLGNKSLSQVIRFEKKDQEMIEEAAGRMAAGNDPGIISERYLISAARYALNHRLARPGVITKNFYKELVRR</sequence>
<keyword evidence="3" id="KW-1185">Reference proteome</keyword>
<name>A0A841JX70_9BACT</name>
<organism evidence="2 3">
    <name type="scientific">Silvibacterium bohemicum</name>
    <dbReference type="NCBI Taxonomy" id="1577686"/>
    <lineage>
        <taxon>Bacteria</taxon>
        <taxon>Pseudomonadati</taxon>
        <taxon>Acidobacteriota</taxon>
        <taxon>Terriglobia</taxon>
        <taxon>Terriglobales</taxon>
        <taxon>Acidobacteriaceae</taxon>
        <taxon>Silvibacterium</taxon>
    </lineage>
</organism>
<dbReference type="Proteomes" id="UP000538666">
    <property type="component" value="Unassembled WGS sequence"/>
</dbReference>